<evidence type="ECO:0000256" key="2">
    <source>
        <dbReference type="SAM" id="Phobius"/>
    </source>
</evidence>
<dbReference type="Proteomes" id="UP000070134">
    <property type="component" value="Chromosome"/>
</dbReference>
<evidence type="ECO:0000256" key="1">
    <source>
        <dbReference type="SAM" id="MobiDB-lite"/>
    </source>
</evidence>
<sequence length="278" mass="28922">MKLRTLARALLRRWYAVVTGLLALGGLCYSVYSVVPADYKTTGSIVLLPSSETMGKGSNPYLYLTGLGQAMDVLTRRMSAPDVDAQFTRDHPAASYTIAADVTSGSSILVVTVKSRTSADATATMEAIIGAVPRELSAMQDELKVPAYSRISSMPVAAPTTPTVEGKARLQATAAAGAAGFIAVMALTALLDGLLLRRSRRRAAAGVTSARASRSIRGPLHAGAASVDDDVSGEPPHDDRSRVLVPVAAADGGPVIDDGEAAPAAPRRRKHQVSGERG</sequence>
<accession>A0A127A0K4</accession>
<evidence type="ECO:0000313" key="4">
    <source>
        <dbReference type="Proteomes" id="UP000070134"/>
    </source>
</evidence>
<feature type="region of interest" description="Disordered" evidence="1">
    <location>
        <begin position="206"/>
        <end position="278"/>
    </location>
</feature>
<protein>
    <recommendedName>
        <fullName evidence="5">Capsular polysaccharide biosynthesis protein</fullName>
    </recommendedName>
</protein>
<gene>
    <name evidence="3" type="ORF">SA2016_1488</name>
</gene>
<keyword evidence="2" id="KW-0812">Transmembrane</keyword>
<evidence type="ECO:0000313" key="3">
    <source>
        <dbReference type="EMBL" id="AMM32165.1"/>
    </source>
</evidence>
<dbReference type="AlphaFoldDB" id="A0A127A0K4"/>
<keyword evidence="2" id="KW-1133">Transmembrane helix</keyword>
<proteinExistence type="predicted"/>
<keyword evidence="2" id="KW-0472">Membrane</keyword>
<organism evidence="3 4">
    <name type="scientific">Sinomonas atrocyanea</name>
    <dbReference type="NCBI Taxonomy" id="37927"/>
    <lineage>
        <taxon>Bacteria</taxon>
        <taxon>Bacillati</taxon>
        <taxon>Actinomycetota</taxon>
        <taxon>Actinomycetes</taxon>
        <taxon>Micrococcales</taxon>
        <taxon>Micrococcaceae</taxon>
        <taxon>Sinomonas</taxon>
    </lineage>
</organism>
<dbReference type="KEGG" id="satk:SA2016_1488"/>
<feature type="compositionally biased region" description="Low complexity" evidence="1">
    <location>
        <begin position="206"/>
        <end position="215"/>
    </location>
</feature>
<reference evidence="3 4" key="1">
    <citation type="submission" date="2016-02" db="EMBL/GenBank/DDBJ databases">
        <title>Complete genome of Sinomonas atrocyanea KCTC 3377.</title>
        <authorList>
            <person name="Kim K.M."/>
        </authorList>
    </citation>
    <scope>NUCLEOTIDE SEQUENCE [LARGE SCALE GENOMIC DNA]</scope>
    <source>
        <strain evidence="3 4">KCTC 3377</strain>
    </source>
</reference>
<dbReference type="EMBL" id="CP014518">
    <property type="protein sequence ID" value="AMM32165.1"/>
    <property type="molecule type" value="Genomic_DNA"/>
</dbReference>
<dbReference type="STRING" id="37927.SA2016_1488"/>
<evidence type="ECO:0008006" key="5">
    <source>
        <dbReference type="Google" id="ProtNLM"/>
    </source>
</evidence>
<name>A0A127A0K4_9MICC</name>
<feature type="transmembrane region" description="Helical" evidence="2">
    <location>
        <begin position="174"/>
        <end position="196"/>
    </location>
</feature>
<dbReference type="OrthoDB" id="3695950at2"/>
<dbReference type="RefSeq" id="WP_066496995.1">
    <property type="nucleotide sequence ID" value="NZ_BJMO01000030.1"/>
</dbReference>
<keyword evidence="4" id="KW-1185">Reference proteome</keyword>